<feature type="compositionally biased region" description="Low complexity" evidence="16">
    <location>
        <begin position="332"/>
        <end position="347"/>
    </location>
</feature>
<dbReference type="Pfam" id="PF12678">
    <property type="entry name" value="zf-rbx1"/>
    <property type="match status" value="1"/>
</dbReference>
<feature type="transmembrane region" description="Helical" evidence="17">
    <location>
        <begin position="23"/>
        <end position="42"/>
    </location>
</feature>
<dbReference type="GO" id="GO:0016567">
    <property type="term" value="P:protein ubiquitination"/>
    <property type="evidence" value="ECO:0007669"/>
    <property type="project" value="UniProtKB-UniPathway"/>
</dbReference>
<dbReference type="InterPro" id="IPR050731">
    <property type="entry name" value="HRD1_E3_ubiq-ligases"/>
</dbReference>
<sequence>MPLHDVLRQRLQPLTSAVTSNRIFLYSVFSTFAVAATVANACRAHSNFYSVAIYLAKSSRSVLVLANFAFLCALLSGRIFQTIFFGPLQPREVERLYDQTWMFVTESLLAFTIFRDEFDVPFLLMFGFLLFVKCFHWLMADRVESMDQTPYPGPPTLFHVRINALFGVLWAIDLTMFAFAVESTLTNGVGGMVLFASEYAILLASALNAMMRYALSILDLRRARTRGGENAPPWENKSMYIFYIELLTDFLKLTTYMTFFMIILTFYGLPLNIIRDVFVTARSFITRLRALVRYHNATRDMDRRYPDASEADLVEMSDRTCIICREEMHSRAAPAQQDPAAANGDQQPQPPVDGPNMTPKKLPCGHIFHFQCLRSWLERQQSCPTCRRTVLDNNPPQNTQQAPGQGQPAAARPRQGAVPVPGAAPGGAVAGNGPLGWVGRFLGLPQAPALNGQFPAAQAQVHFPQGMPPQPQLFQHQPGWAGPPPPPGAFYDPAQGWQHQPFPPPPPMQQPPMLYGFYGPGQVWQPWGNPQMNGPQPPTPAEAQLGTQPLQQEPRSALQAQPAQVPQPSSVLNGEAITSPLERSADSQNPTPTPTAAPSTSEPMPNPGPVGNETVEARRAAALAALRRLNPSAVPQPIQMDEASSGASSTDATTPPAPAETSIHTPTTEVPSASSSSTSAPPVEPHAGPLRPNTLPHPMLPNLVPLYDPSTVAPMRVPNTNPYSAPYANYYRPPGAHPSAARPSGQRAPSTSSSTATTQTQAHIPRSARSGPGGSRTPLGQLPPTLTAEQLARLDRVTREAIDERLRVLEGVSGAIYRCVEELTRVRSVLGPTRRAGQAQGAGPSSEVLTPTPTATAAPTTGDASTDMDMVTSEGAPNSAAGSSSSAKSDVETPQGDTPCKDVVPGMSSGSATPPSEDGSFPSDASEGAFDPSAREGEVAE</sequence>
<evidence type="ECO:0000256" key="8">
    <source>
        <dbReference type="ARBA" id="ARBA00022723"/>
    </source>
</evidence>
<accession>A0A6G6FQF1</accession>
<organism evidence="19">
    <name type="scientific">Trametes gibbosa</name>
    <dbReference type="NCBI Taxonomy" id="160864"/>
    <lineage>
        <taxon>Eukaryota</taxon>
        <taxon>Fungi</taxon>
        <taxon>Dikarya</taxon>
        <taxon>Basidiomycota</taxon>
        <taxon>Agaricomycotina</taxon>
        <taxon>Agaricomycetes</taxon>
        <taxon>Polyporales</taxon>
        <taxon>Polyporaceae</taxon>
        <taxon>Trametes</taxon>
    </lineage>
</organism>
<evidence type="ECO:0000256" key="6">
    <source>
        <dbReference type="ARBA" id="ARBA00022679"/>
    </source>
</evidence>
<evidence type="ECO:0000256" key="12">
    <source>
        <dbReference type="ARBA" id="ARBA00022833"/>
    </source>
</evidence>
<evidence type="ECO:0000259" key="18">
    <source>
        <dbReference type="PROSITE" id="PS50089"/>
    </source>
</evidence>
<dbReference type="Gene3D" id="3.30.40.10">
    <property type="entry name" value="Zinc/RING finger domain, C3HC4 (zinc finger)"/>
    <property type="match status" value="1"/>
</dbReference>
<evidence type="ECO:0000256" key="4">
    <source>
        <dbReference type="ARBA" id="ARBA00010089"/>
    </source>
</evidence>
<keyword evidence="10" id="KW-0833">Ubl conjugation pathway</keyword>
<keyword evidence="9 15" id="KW-0863">Zinc-finger</keyword>
<evidence type="ECO:0000256" key="11">
    <source>
        <dbReference type="ARBA" id="ARBA00022824"/>
    </source>
</evidence>
<dbReference type="GO" id="GO:0043161">
    <property type="term" value="P:proteasome-mediated ubiquitin-dependent protein catabolic process"/>
    <property type="evidence" value="ECO:0007669"/>
    <property type="project" value="TreeGrafter"/>
</dbReference>
<feature type="transmembrane region" description="Helical" evidence="17">
    <location>
        <begin position="62"/>
        <end position="84"/>
    </location>
</feature>
<dbReference type="InterPro" id="IPR057992">
    <property type="entry name" value="TPR_SYVN1_N"/>
</dbReference>
<dbReference type="GO" id="GO:0008270">
    <property type="term" value="F:zinc ion binding"/>
    <property type="evidence" value="ECO:0007669"/>
    <property type="project" value="UniProtKB-KW"/>
</dbReference>
<keyword evidence="6" id="KW-0808">Transferase</keyword>
<keyword evidence="8" id="KW-0479">Metal-binding</keyword>
<evidence type="ECO:0000256" key="5">
    <source>
        <dbReference type="ARBA" id="ARBA00012483"/>
    </source>
</evidence>
<evidence type="ECO:0000256" key="17">
    <source>
        <dbReference type="SAM" id="Phobius"/>
    </source>
</evidence>
<evidence type="ECO:0000256" key="14">
    <source>
        <dbReference type="ARBA" id="ARBA00023136"/>
    </source>
</evidence>
<dbReference type="GO" id="GO:0061630">
    <property type="term" value="F:ubiquitin protein ligase activity"/>
    <property type="evidence" value="ECO:0007669"/>
    <property type="project" value="UniProtKB-EC"/>
</dbReference>
<comment type="pathway">
    <text evidence="3">Protein modification; protein ubiquitination.</text>
</comment>
<dbReference type="AlphaFoldDB" id="A0A6G6FQF1"/>
<feature type="compositionally biased region" description="Low complexity" evidence="16">
    <location>
        <begin position="850"/>
        <end position="861"/>
    </location>
</feature>
<feature type="region of interest" description="Disordered" evidence="16">
    <location>
        <begin position="833"/>
        <end position="941"/>
    </location>
</feature>
<evidence type="ECO:0000256" key="16">
    <source>
        <dbReference type="SAM" id="MobiDB-lite"/>
    </source>
</evidence>
<evidence type="ECO:0000256" key="2">
    <source>
        <dbReference type="ARBA" id="ARBA00004477"/>
    </source>
</evidence>
<proteinExistence type="evidence at transcript level"/>
<keyword evidence="12" id="KW-0862">Zinc</keyword>
<evidence type="ECO:0000256" key="15">
    <source>
        <dbReference type="PROSITE-ProRule" id="PRU00175"/>
    </source>
</evidence>
<dbReference type="EC" id="2.3.2.27" evidence="5"/>
<feature type="compositionally biased region" description="Low complexity" evidence="16">
    <location>
        <begin position="556"/>
        <end position="572"/>
    </location>
</feature>
<feature type="transmembrane region" description="Helical" evidence="17">
    <location>
        <begin position="193"/>
        <end position="215"/>
    </location>
</feature>
<feature type="compositionally biased region" description="Low complexity" evidence="16">
    <location>
        <begin position="620"/>
        <end position="629"/>
    </location>
</feature>
<feature type="transmembrane region" description="Helical" evidence="17">
    <location>
        <begin position="121"/>
        <end position="140"/>
    </location>
</feature>
<dbReference type="EMBL" id="MK805174">
    <property type="protein sequence ID" value="QIE48447.1"/>
    <property type="molecule type" value="mRNA"/>
</dbReference>
<dbReference type="PROSITE" id="PS50089">
    <property type="entry name" value="ZF_RING_2"/>
    <property type="match status" value="1"/>
</dbReference>
<dbReference type="PANTHER" id="PTHR22763:SF184">
    <property type="entry name" value="E3 UBIQUITIN-PROTEIN LIGASE SYNOVIOLIN"/>
    <property type="match status" value="1"/>
</dbReference>
<feature type="region of interest" description="Disordered" evidence="16">
    <location>
        <begin position="394"/>
        <end position="425"/>
    </location>
</feature>
<feature type="compositionally biased region" description="Low complexity" evidence="16">
    <location>
        <begin position="641"/>
        <end position="681"/>
    </location>
</feature>
<protein>
    <recommendedName>
        <fullName evidence="5">RING-type E3 ubiquitin transferase</fullName>
        <ecNumber evidence="5">2.3.2.27</ecNumber>
    </recommendedName>
</protein>
<dbReference type="InterPro" id="IPR024766">
    <property type="entry name" value="Znf_RING_H2"/>
</dbReference>
<dbReference type="GO" id="GO:0005789">
    <property type="term" value="C:endoplasmic reticulum membrane"/>
    <property type="evidence" value="ECO:0007669"/>
    <property type="project" value="UniProtKB-SubCell"/>
</dbReference>
<feature type="region of interest" description="Disordered" evidence="16">
    <location>
        <begin position="525"/>
        <end position="697"/>
    </location>
</feature>
<feature type="transmembrane region" description="Helical" evidence="17">
    <location>
        <begin position="160"/>
        <end position="181"/>
    </location>
</feature>
<evidence type="ECO:0000256" key="13">
    <source>
        <dbReference type="ARBA" id="ARBA00022989"/>
    </source>
</evidence>
<evidence type="ECO:0000256" key="7">
    <source>
        <dbReference type="ARBA" id="ARBA00022692"/>
    </source>
</evidence>
<dbReference type="InterPro" id="IPR058051">
    <property type="entry name" value="Znf_RING_synoviolin"/>
</dbReference>
<evidence type="ECO:0000256" key="10">
    <source>
        <dbReference type="ARBA" id="ARBA00022786"/>
    </source>
</evidence>
<feature type="region of interest" description="Disordered" evidence="16">
    <location>
        <begin position="332"/>
        <end position="359"/>
    </location>
</feature>
<evidence type="ECO:0000256" key="3">
    <source>
        <dbReference type="ARBA" id="ARBA00004906"/>
    </source>
</evidence>
<feature type="region of interest" description="Disordered" evidence="16">
    <location>
        <begin position="728"/>
        <end position="787"/>
    </location>
</feature>
<keyword evidence="11" id="KW-0256">Endoplasmic reticulum</keyword>
<dbReference type="InterPro" id="IPR013083">
    <property type="entry name" value="Znf_RING/FYVE/PHD"/>
</dbReference>
<evidence type="ECO:0000313" key="19">
    <source>
        <dbReference type="EMBL" id="QIE48447.1"/>
    </source>
</evidence>
<dbReference type="CDD" id="cd16479">
    <property type="entry name" value="RING-H2_synoviolin"/>
    <property type="match status" value="1"/>
</dbReference>
<reference evidence="19" key="1">
    <citation type="journal article" date="2019" name="J. For. Res.">
        <title>Expression and analysis of zinc finger family gene in Lenzites gibbosa.</title>
        <authorList>
            <person name="Zhang J."/>
            <person name="Chi Y."/>
            <person name="Li S."/>
            <person name="Zhang J."/>
            <person name="Chen J."/>
        </authorList>
    </citation>
    <scope>NUCLEOTIDE SEQUENCE</scope>
    <source>
        <strain evidence="19">ZnF40</strain>
    </source>
</reference>
<dbReference type="Pfam" id="PF25563">
    <property type="entry name" value="TPR_SYVN1_N"/>
    <property type="match status" value="1"/>
</dbReference>
<dbReference type="OrthoDB" id="7759664at2759"/>
<dbReference type="SUPFAM" id="SSF57850">
    <property type="entry name" value="RING/U-box"/>
    <property type="match status" value="1"/>
</dbReference>
<feature type="compositionally biased region" description="Polar residues" evidence="16">
    <location>
        <begin position="545"/>
        <end position="554"/>
    </location>
</feature>
<dbReference type="UniPathway" id="UPA00143"/>
<feature type="compositionally biased region" description="Low complexity" evidence="16">
    <location>
        <begin position="750"/>
        <end position="762"/>
    </location>
</feature>
<name>A0A6G6FQF1_9APHY</name>
<keyword evidence="13 17" id="KW-1133">Transmembrane helix</keyword>
<keyword evidence="14 17" id="KW-0472">Membrane</keyword>
<feature type="domain" description="RING-type" evidence="18">
    <location>
        <begin position="321"/>
        <end position="387"/>
    </location>
</feature>
<evidence type="ECO:0000256" key="1">
    <source>
        <dbReference type="ARBA" id="ARBA00000900"/>
    </source>
</evidence>
<dbReference type="GO" id="GO:0036503">
    <property type="term" value="P:ERAD pathway"/>
    <property type="evidence" value="ECO:0007669"/>
    <property type="project" value="TreeGrafter"/>
</dbReference>
<comment type="similarity">
    <text evidence="4">Belongs to the HRD1 family.</text>
</comment>
<dbReference type="SMART" id="SM00184">
    <property type="entry name" value="RING"/>
    <property type="match status" value="1"/>
</dbReference>
<dbReference type="InterPro" id="IPR001841">
    <property type="entry name" value="Znf_RING"/>
</dbReference>
<comment type="subcellular location">
    <subcellularLocation>
        <location evidence="2">Endoplasmic reticulum membrane</location>
        <topology evidence="2">Multi-pass membrane protein</topology>
    </subcellularLocation>
</comment>
<feature type="transmembrane region" description="Helical" evidence="17">
    <location>
        <begin position="253"/>
        <end position="274"/>
    </location>
</feature>
<feature type="region of interest" description="Disordered" evidence="16">
    <location>
        <begin position="462"/>
        <end position="481"/>
    </location>
</feature>
<feature type="compositionally biased region" description="Low complexity" evidence="16">
    <location>
        <begin position="873"/>
        <end position="888"/>
    </location>
</feature>
<keyword evidence="7 17" id="KW-0812">Transmembrane</keyword>
<evidence type="ECO:0000256" key="9">
    <source>
        <dbReference type="ARBA" id="ARBA00022771"/>
    </source>
</evidence>
<feature type="compositionally biased region" description="Low complexity" evidence="16">
    <location>
        <begin position="400"/>
        <end position="423"/>
    </location>
</feature>
<comment type="catalytic activity">
    <reaction evidence="1">
        <text>S-ubiquitinyl-[E2 ubiquitin-conjugating enzyme]-L-cysteine + [acceptor protein]-L-lysine = [E2 ubiquitin-conjugating enzyme]-L-cysteine + N(6)-ubiquitinyl-[acceptor protein]-L-lysine.</text>
        <dbReference type="EC" id="2.3.2.27"/>
    </reaction>
</comment>
<dbReference type="PANTHER" id="PTHR22763">
    <property type="entry name" value="RING ZINC FINGER PROTEIN"/>
    <property type="match status" value="1"/>
</dbReference>